<sequence length="698" mass="72464">MPPRKTPPQALDAVRSMKGITFSFNLTQTAAYRQPQPQLLQQPQQQQQQLPSNQQPRSASLREEHHPDPFSQDPSSVTTMAPLAVATSTPASAPIVLPSPTVRTPTIAISSPQRDNQLPSALTAIDCDSKAITTPSPLSSNPTKNDILPTSLCPPPSIATSPSVGYTAGVVASNESAPLNTIEAATTTPQTAPLTVVSPASPAMQSKTAASPYPSGSGISTSPSNTTIAAARTSDHLSSVDSVSAAKAETAAAAHADTTMALPTTLEAMKPSQGAAFGTPSHSPLPPVKTSGATSTVDSDASVAATATNIAVATTDAINVSPTRVPIDSAYDLCVKVHAITSDALLYRMRGICTPEFAASKQPSRLAAAGSRSRLPLRNRLPGMSRSGHHRRSHSNSSADSSRQYTSQSSGDEFHAPVAQAPPVAPRRGRPPGSTNRGRGGKGTVGRPPGSGTVGRPPGSGAKRKLGSSLSSVATLPIISPPSAITDAEMDLDDDSTDYIDEKGISRKRKITHSTSSPGECTWCATRKTAQWRKGPTGPRGLCNACGLEWAKQIRHEAKRTGISNHDVEVFLIKNYRTSDRYLRYMREHNFSLDGASDDAEVTAAAIAAVGSSACLSDSPSSTVDNHPSLSSPSARPTSLSPIPATIGSPMGLKAEPASSNLTDAQNATPSEELATVANDKCGTDTVMDAVANDIPAN</sequence>
<feature type="region of interest" description="Disordered" evidence="7">
    <location>
        <begin position="360"/>
        <end position="470"/>
    </location>
</feature>
<feature type="compositionally biased region" description="Low complexity" evidence="7">
    <location>
        <begin position="371"/>
        <end position="386"/>
    </location>
</feature>
<dbReference type="Pfam" id="PF00320">
    <property type="entry name" value="GATA"/>
    <property type="match status" value="1"/>
</dbReference>
<name>A0ABQ8F6H0_9FUNG</name>
<feature type="domain" description="GATA-type" evidence="8">
    <location>
        <begin position="515"/>
        <end position="548"/>
    </location>
</feature>
<evidence type="ECO:0000256" key="5">
    <source>
        <dbReference type="ARBA" id="ARBA00023163"/>
    </source>
</evidence>
<dbReference type="SMART" id="SM00401">
    <property type="entry name" value="ZnF_GATA"/>
    <property type="match status" value="1"/>
</dbReference>
<dbReference type="Gene3D" id="3.30.50.10">
    <property type="entry name" value="Erythroid Transcription Factor GATA-1, subunit A"/>
    <property type="match status" value="1"/>
</dbReference>
<dbReference type="PANTHER" id="PTHR47172:SF24">
    <property type="entry name" value="GATA ZINC FINGER DOMAIN-CONTAINING PROTEIN 14-RELATED"/>
    <property type="match status" value="1"/>
</dbReference>
<evidence type="ECO:0000256" key="4">
    <source>
        <dbReference type="ARBA" id="ARBA00023015"/>
    </source>
</evidence>
<feature type="region of interest" description="Disordered" evidence="7">
    <location>
        <begin position="33"/>
        <end position="76"/>
    </location>
</feature>
<dbReference type="CDD" id="cd00202">
    <property type="entry name" value="ZnF_GATA"/>
    <property type="match status" value="1"/>
</dbReference>
<evidence type="ECO:0000256" key="2">
    <source>
        <dbReference type="ARBA" id="ARBA00022771"/>
    </source>
</evidence>
<dbReference type="Proteomes" id="UP001648503">
    <property type="component" value="Unassembled WGS sequence"/>
</dbReference>
<keyword evidence="2 6" id="KW-0863">Zinc-finger</keyword>
<keyword evidence="4" id="KW-0805">Transcription regulation</keyword>
<dbReference type="SUPFAM" id="SSF57716">
    <property type="entry name" value="Glucocorticoid receptor-like (DNA-binding domain)"/>
    <property type="match status" value="1"/>
</dbReference>
<dbReference type="PROSITE" id="PS50114">
    <property type="entry name" value="GATA_ZN_FINGER_2"/>
    <property type="match status" value="1"/>
</dbReference>
<evidence type="ECO:0000259" key="8">
    <source>
        <dbReference type="PROSITE" id="PS50114"/>
    </source>
</evidence>
<dbReference type="InterPro" id="IPR013088">
    <property type="entry name" value="Znf_NHR/GATA"/>
</dbReference>
<proteinExistence type="predicted"/>
<evidence type="ECO:0000256" key="1">
    <source>
        <dbReference type="ARBA" id="ARBA00022723"/>
    </source>
</evidence>
<feature type="compositionally biased region" description="Polar residues" evidence="7">
    <location>
        <begin position="658"/>
        <end position="670"/>
    </location>
</feature>
<protein>
    <recommendedName>
        <fullName evidence="8">GATA-type domain-containing protein</fullName>
    </recommendedName>
</protein>
<feature type="region of interest" description="Disordered" evidence="7">
    <location>
        <begin position="203"/>
        <end position="225"/>
    </location>
</feature>
<keyword evidence="5" id="KW-0804">Transcription</keyword>
<keyword evidence="3" id="KW-0862">Zinc</keyword>
<keyword evidence="10" id="KW-1185">Reference proteome</keyword>
<feature type="compositionally biased region" description="Polar residues" evidence="7">
    <location>
        <begin position="617"/>
        <end position="641"/>
    </location>
</feature>
<gene>
    <name evidence="9" type="ORF">BASA50_007636</name>
</gene>
<feature type="compositionally biased region" description="Low complexity" evidence="7">
    <location>
        <begin position="34"/>
        <end position="56"/>
    </location>
</feature>
<evidence type="ECO:0000313" key="10">
    <source>
        <dbReference type="Proteomes" id="UP001648503"/>
    </source>
</evidence>
<evidence type="ECO:0000256" key="7">
    <source>
        <dbReference type="SAM" id="MobiDB-lite"/>
    </source>
</evidence>
<evidence type="ECO:0000256" key="6">
    <source>
        <dbReference type="PROSITE-ProRule" id="PRU00094"/>
    </source>
</evidence>
<feature type="region of interest" description="Disordered" evidence="7">
    <location>
        <begin position="617"/>
        <end position="680"/>
    </location>
</feature>
<organism evidence="9 10">
    <name type="scientific">Batrachochytrium salamandrivorans</name>
    <dbReference type="NCBI Taxonomy" id="1357716"/>
    <lineage>
        <taxon>Eukaryota</taxon>
        <taxon>Fungi</taxon>
        <taxon>Fungi incertae sedis</taxon>
        <taxon>Chytridiomycota</taxon>
        <taxon>Chytridiomycota incertae sedis</taxon>
        <taxon>Chytridiomycetes</taxon>
        <taxon>Rhizophydiales</taxon>
        <taxon>Rhizophydiales incertae sedis</taxon>
        <taxon>Batrachochytrium</taxon>
    </lineage>
</organism>
<accession>A0ABQ8F6H0</accession>
<feature type="region of interest" description="Disordered" evidence="7">
    <location>
        <begin position="272"/>
        <end position="295"/>
    </location>
</feature>
<dbReference type="PANTHER" id="PTHR47172">
    <property type="entry name" value="OS01G0976800 PROTEIN"/>
    <property type="match status" value="1"/>
</dbReference>
<reference evidence="9 10" key="1">
    <citation type="submission" date="2021-02" db="EMBL/GenBank/DDBJ databases">
        <title>Variation within the Batrachochytrium salamandrivorans European outbreak.</title>
        <authorList>
            <person name="Kelly M."/>
            <person name="Pasmans F."/>
            <person name="Shea T.P."/>
            <person name="Munoz J.F."/>
            <person name="Carranza S."/>
            <person name="Cuomo C.A."/>
            <person name="Martel A."/>
        </authorList>
    </citation>
    <scope>NUCLEOTIDE SEQUENCE [LARGE SCALE GENOMIC DNA]</scope>
    <source>
        <strain evidence="9 10">AMFP18/2</strain>
    </source>
</reference>
<evidence type="ECO:0000256" key="3">
    <source>
        <dbReference type="ARBA" id="ARBA00022833"/>
    </source>
</evidence>
<dbReference type="InterPro" id="IPR000679">
    <property type="entry name" value="Znf_GATA"/>
</dbReference>
<comment type="caution">
    <text evidence="9">The sequence shown here is derived from an EMBL/GenBank/DDBJ whole genome shotgun (WGS) entry which is preliminary data.</text>
</comment>
<evidence type="ECO:0000313" key="9">
    <source>
        <dbReference type="EMBL" id="KAH6593054.1"/>
    </source>
</evidence>
<dbReference type="EMBL" id="JAFCIX010000362">
    <property type="protein sequence ID" value="KAH6593054.1"/>
    <property type="molecule type" value="Genomic_DNA"/>
</dbReference>
<keyword evidence="1" id="KW-0479">Metal-binding</keyword>